<evidence type="ECO:0000256" key="1">
    <source>
        <dbReference type="ARBA" id="ARBA00003041"/>
    </source>
</evidence>
<keyword evidence="9" id="KW-1006">Bacterial flagellum protein export</keyword>
<dbReference type="PANTHER" id="PTHR34982:SF1">
    <property type="entry name" value="FLAGELLAR ASSEMBLY PROTEIN FLIH"/>
    <property type="match status" value="1"/>
</dbReference>
<dbReference type="Proteomes" id="UP000190064">
    <property type="component" value="Unassembled WGS sequence"/>
</dbReference>
<evidence type="ECO:0000256" key="8">
    <source>
        <dbReference type="ARBA" id="ARBA00022927"/>
    </source>
</evidence>
<dbReference type="GO" id="GO:0003774">
    <property type="term" value="F:cytoskeletal motor activity"/>
    <property type="evidence" value="ECO:0007669"/>
    <property type="project" value="InterPro"/>
</dbReference>
<dbReference type="AlphaFoldDB" id="A0A1T1HFE3"/>
<evidence type="ECO:0000256" key="10">
    <source>
        <dbReference type="SAM" id="MobiDB-lite"/>
    </source>
</evidence>
<feature type="region of interest" description="Disordered" evidence="10">
    <location>
        <begin position="263"/>
        <end position="286"/>
    </location>
</feature>
<gene>
    <name evidence="12" type="ORF">BTA35_0203515</name>
</gene>
<dbReference type="PRINTS" id="PR01003">
    <property type="entry name" value="FLGFLIH"/>
</dbReference>
<evidence type="ECO:0000256" key="4">
    <source>
        <dbReference type="ARBA" id="ARBA00016507"/>
    </source>
</evidence>
<dbReference type="Pfam" id="PF02108">
    <property type="entry name" value="FliH"/>
    <property type="match status" value="1"/>
</dbReference>
<reference evidence="12" key="1">
    <citation type="submission" date="2017-02" db="EMBL/GenBank/DDBJ databases">
        <title>Draft Genome Sequence of the Salt Water Bacterium Oceanospirillum linum ATCC 11336.</title>
        <authorList>
            <person name="Trachtenberg A.M."/>
            <person name="Carney J.G."/>
            <person name="Linnane J.D."/>
            <person name="Rheaume B.A."/>
            <person name="Pitts N.L."/>
            <person name="Mykles D.L."/>
            <person name="Maclea K.S."/>
        </authorList>
    </citation>
    <scope>NUCLEOTIDE SEQUENCE [LARGE SCALE GENOMIC DNA]</scope>
    <source>
        <strain evidence="12">ATCC 11336</strain>
    </source>
</reference>
<comment type="subcellular location">
    <subcellularLocation>
        <location evidence="2">Cytoplasm</location>
    </subcellularLocation>
</comment>
<keyword evidence="6" id="KW-0963">Cytoplasm</keyword>
<evidence type="ECO:0000256" key="2">
    <source>
        <dbReference type="ARBA" id="ARBA00004496"/>
    </source>
</evidence>
<keyword evidence="13" id="KW-1185">Reference proteome</keyword>
<keyword evidence="8" id="KW-0653">Protein transport</keyword>
<evidence type="ECO:0000256" key="3">
    <source>
        <dbReference type="ARBA" id="ARBA00006602"/>
    </source>
</evidence>
<comment type="similarity">
    <text evidence="3">Belongs to the FliH family.</text>
</comment>
<dbReference type="InterPro" id="IPR051472">
    <property type="entry name" value="T3SS_Stator/FliH"/>
</dbReference>
<accession>A0A1T1HFE3</accession>
<dbReference type="EMBL" id="MTSD02000001">
    <property type="protein sequence ID" value="OOV88574.1"/>
    <property type="molecule type" value="Genomic_DNA"/>
</dbReference>
<name>A0A1T1HFE3_OCELI</name>
<feature type="domain" description="Flagellar assembly protein FliH/Type III secretion system HrpE" evidence="11">
    <location>
        <begin position="127"/>
        <end position="248"/>
    </location>
</feature>
<dbReference type="GO" id="GO:0044781">
    <property type="term" value="P:bacterial-type flagellum organization"/>
    <property type="evidence" value="ECO:0007669"/>
    <property type="project" value="UniProtKB-KW"/>
</dbReference>
<evidence type="ECO:0000256" key="9">
    <source>
        <dbReference type="ARBA" id="ARBA00023225"/>
    </source>
</evidence>
<dbReference type="RefSeq" id="WP_077243012.1">
    <property type="nucleotide sequence ID" value="NZ_FXTS01000001.1"/>
</dbReference>
<comment type="function">
    <text evidence="1">Needed for flagellar regrowth and assembly.</text>
</comment>
<sequence length="286" mass="32013">MSLDKRHLWSSEEIEAFERWEMPDLTGVSLRSLGRGKISDEIVDAEVAEEEVEEEIQLPTLEEVEAIRKEAYDAAYAEGMEQGRHDGFERGREDGFLKGKAEGYEEGSDKGYADGLQQGEREVNDVLSRLNSILALLHEPIAVQHEELESVLYDLVTHLVTIMTHKELSIDSSVVTQIIQDSLSALPRNSDRIRVFVNPDDYEVSHEQASRQIDPWQVFSDESVSRGGCRVETLSSLIDSSVETRLEDLLTQVVAERYASVSSVAQPEVSAEEHDEPSEPGSPPTE</sequence>
<organism evidence="12 13">
    <name type="scientific">Oceanospirillum linum</name>
    <dbReference type="NCBI Taxonomy" id="966"/>
    <lineage>
        <taxon>Bacteria</taxon>
        <taxon>Pseudomonadati</taxon>
        <taxon>Pseudomonadota</taxon>
        <taxon>Gammaproteobacteria</taxon>
        <taxon>Oceanospirillales</taxon>
        <taxon>Oceanospirillaceae</taxon>
        <taxon>Oceanospirillum</taxon>
    </lineage>
</organism>
<evidence type="ECO:0000313" key="13">
    <source>
        <dbReference type="Proteomes" id="UP000190064"/>
    </source>
</evidence>
<keyword evidence="7" id="KW-1005">Bacterial flagellum biogenesis</keyword>
<dbReference type="PANTHER" id="PTHR34982">
    <property type="entry name" value="YOP PROTEINS TRANSLOCATION PROTEIN L"/>
    <property type="match status" value="1"/>
</dbReference>
<evidence type="ECO:0000256" key="6">
    <source>
        <dbReference type="ARBA" id="ARBA00022490"/>
    </source>
</evidence>
<comment type="caution">
    <text evidence="12">The sequence shown here is derived from an EMBL/GenBank/DDBJ whole genome shotgun (WGS) entry which is preliminary data.</text>
</comment>
<dbReference type="GO" id="GO:0009288">
    <property type="term" value="C:bacterial-type flagellum"/>
    <property type="evidence" value="ECO:0007669"/>
    <property type="project" value="InterPro"/>
</dbReference>
<dbReference type="InterPro" id="IPR000563">
    <property type="entry name" value="Flag_FliH"/>
</dbReference>
<evidence type="ECO:0000256" key="7">
    <source>
        <dbReference type="ARBA" id="ARBA00022795"/>
    </source>
</evidence>
<evidence type="ECO:0000256" key="5">
    <source>
        <dbReference type="ARBA" id="ARBA00022448"/>
    </source>
</evidence>
<dbReference type="GO" id="GO:0015031">
    <property type="term" value="P:protein transport"/>
    <property type="evidence" value="ECO:0007669"/>
    <property type="project" value="UniProtKB-KW"/>
</dbReference>
<dbReference type="STRING" id="966.BTA35_0203515"/>
<protein>
    <recommendedName>
        <fullName evidence="4">Flagellar assembly protein FliH</fullName>
    </recommendedName>
</protein>
<dbReference type="GO" id="GO:0071973">
    <property type="term" value="P:bacterial-type flagellum-dependent cell motility"/>
    <property type="evidence" value="ECO:0007669"/>
    <property type="project" value="InterPro"/>
</dbReference>
<evidence type="ECO:0000259" key="11">
    <source>
        <dbReference type="Pfam" id="PF02108"/>
    </source>
</evidence>
<proteinExistence type="inferred from homology"/>
<evidence type="ECO:0000313" key="12">
    <source>
        <dbReference type="EMBL" id="OOV88574.1"/>
    </source>
</evidence>
<dbReference type="InterPro" id="IPR018035">
    <property type="entry name" value="Flagellar_FliH/T3SS_HrpE"/>
</dbReference>
<dbReference type="GO" id="GO:0005829">
    <property type="term" value="C:cytosol"/>
    <property type="evidence" value="ECO:0007669"/>
    <property type="project" value="TreeGrafter"/>
</dbReference>
<keyword evidence="5" id="KW-0813">Transport</keyword>